<dbReference type="Proteomes" id="UP000189761">
    <property type="component" value="Unassembled WGS sequence"/>
</dbReference>
<evidence type="ECO:0000313" key="2">
    <source>
        <dbReference type="Proteomes" id="UP000189761"/>
    </source>
</evidence>
<evidence type="ECO:0000313" key="1">
    <source>
        <dbReference type="EMBL" id="OOP68657.1"/>
    </source>
</evidence>
<dbReference type="RefSeq" id="WP_071977401.1">
    <property type="nucleotide sequence ID" value="NZ_CP065424.1"/>
</dbReference>
<organism evidence="1 2">
    <name type="scientific">Heyndrickxia oleronia</name>
    <dbReference type="NCBI Taxonomy" id="38875"/>
    <lineage>
        <taxon>Bacteria</taxon>
        <taxon>Bacillati</taxon>
        <taxon>Bacillota</taxon>
        <taxon>Bacilli</taxon>
        <taxon>Bacillales</taxon>
        <taxon>Bacillaceae</taxon>
        <taxon>Heyndrickxia</taxon>
    </lineage>
</organism>
<comment type="caution">
    <text evidence="1">The sequence shown here is derived from an EMBL/GenBank/DDBJ whole genome shotgun (WGS) entry which is preliminary data.</text>
</comment>
<reference evidence="1 2" key="1">
    <citation type="submission" date="2017-01" db="EMBL/GenBank/DDBJ databases">
        <title>Draft genome sequence of Bacillus oleronius.</title>
        <authorList>
            <person name="Allam M."/>
        </authorList>
    </citation>
    <scope>NUCLEOTIDE SEQUENCE [LARGE SCALE GENOMIC DNA]</scope>
    <source>
        <strain evidence="1 2">DSM 9356</strain>
    </source>
</reference>
<keyword evidence="2" id="KW-1185">Reference proteome</keyword>
<protein>
    <submittedName>
        <fullName evidence="1">Uncharacterized protein</fullName>
    </submittedName>
</protein>
<accession>A0A8E2I8N8</accession>
<proteinExistence type="predicted"/>
<gene>
    <name evidence="1" type="ORF">BWZ43_09275</name>
</gene>
<dbReference type="AlphaFoldDB" id="A0A8E2I8N8"/>
<name>A0A8E2I8N8_9BACI</name>
<dbReference type="EMBL" id="MTLA01000090">
    <property type="protein sequence ID" value="OOP68657.1"/>
    <property type="molecule type" value="Genomic_DNA"/>
</dbReference>
<sequence>MLKEVCKCNFTSSFKLEADFSADPIWCNICGWNLDIEEFPLSDNLMKELMEWVLVYGNWIDLETDSLKENGLKLQENYNEKGLQLWKKVKKELGDKGQIIFVPSELY</sequence>